<gene>
    <name evidence="1" type="ORF">T265_01120</name>
</gene>
<dbReference type="KEGG" id="ovi:T265_01120"/>
<dbReference type="RefSeq" id="XP_009163345.1">
    <property type="nucleotide sequence ID" value="XM_009165081.1"/>
</dbReference>
<proteinExistence type="predicted"/>
<dbReference type="GeneID" id="20315308"/>
<sequence>MCANSTREGGKPSSPELAEIGQSVYEKRMENWDVWQGDEMVVSTNIHVSYSREQKIMVRLAVE</sequence>
<evidence type="ECO:0000313" key="2">
    <source>
        <dbReference type="Proteomes" id="UP000054324"/>
    </source>
</evidence>
<dbReference type="AlphaFoldDB" id="A0A074ZZE3"/>
<dbReference type="EMBL" id="KL596630">
    <property type="protein sequence ID" value="KER32823.1"/>
    <property type="molecule type" value="Genomic_DNA"/>
</dbReference>
<name>A0A074ZZE3_OPIVI</name>
<protein>
    <submittedName>
        <fullName evidence="1">Uncharacterized protein</fullName>
    </submittedName>
</protein>
<dbReference type="Proteomes" id="UP000054324">
    <property type="component" value="Unassembled WGS sequence"/>
</dbReference>
<reference evidence="1 2" key="1">
    <citation type="submission" date="2013-11" db="EMBL/GenBank/DDBJ databases">
        <title>Opisthorchis viverrini - life in the bile duct.</title>
        <authorList>
            <person name="Young N.D."/>
            <person name="Nagarajan N."/>
            <person name="Lin S.J."/>
            <person name="Korhonen P.K."/>
            <person name="Jex A.R."/>
            <person name="Hall R.S."/>
            <person name="Safavi-Hemami H."/>
            <person name="Kaewkong W."/>
            <person name="Bertrand D."/>
            <person name="Gao S."/>
            <person name="Seet Q."/>
            <person name="Wongkham S."/>
            <person name="Teh B.T."/>
            <person name="Wongkham C."/>
            <person name="Intapan P.M."/>
            <person name="Maleewong W."/>
            <person name="Yang X."/>
            <person name="Hu M."/>
            <person name="Wang Z."/>
            <person name="Hofmann A."/>
            <person name="Sternberg P.W."/>
            <person name="Tan P."/>
            <person name="Wang J."/>
            <person name="Gasser R.B."/>
        </authorList>
    </citation>
    <scope>NUCLEOTIDE SEQUENCE [LARGE SCALE GENOMIC DNA]</scope>
</reference>
<keyword evidence="2" id="KW-1185">Reference proteome</keyword>
<accession>A0A074ZZE3</accession>
<evidence type="ECO:0000313" key="1">
    <source>
        <dbReference type="EMBL" id="KER32823.1"/>
    </source>
</evidence>
<dbReference type="CTD" id="20315308"/>
<organism evidence="1 2">
    <name type="scientific">Opisthorchis viverrini</name>
    <name type="common">Southeast Asian liver fluke</name>
    <dbReference type="NCBI Taxonomy" id="6198"/>
    <lineage>
        <taxon>Eukaryota</taxon>
        <taxon>Metazoa</taxon>
        <taxon>Spiralia</taxon>
        <taxon>Lophotrochozoa</taxon>
        <taxon>Platyhelminthes</taxon>
        <taxon>Trematoda</taxon>
        <taxon>Digenea</taxon>
        <taxon>Opisthorchiida</taxon>
        <taxon>Opisthorchiata</taxon>
        <taxon>Opisthorchiidae</taxon>
        <taxon>Opisthorchis</taxon>
    </lineage>
</organism>